<comment type="caution">
    <text evidence="1">The sequence shown here is derived from an EMBL/GenBank/DDBJ whole genome shotgun (WGS) entry which is preliminary data.</text>
</comment>
<evidence type="ECO:0000313" key="1">
    <source>
        <dbReference type="EMBL" id="OBZ83636.1"/>
    </source>
</evidence>
<accession>A0A1C7N4P9</accession>
<dbReference type="InParanoid" id="A0A1C7N4P9"/>
<protein>
    <submittedName>
        <fullName evidence="1">Uncharacterized protein</fullName>
    </submittedName>
</protein>
<organism evidence="1 2">
    <name type="scientific">Choanephora cucurbitarum</name>
    <dbReference type="NCBI Taxonomy" id="101091"/>
    <lineage>
        <taxon>Eukaryota</taxon>
        <taxon>Fungi</taxon>
        <taxon>Fungi incertae sedis</taxon>
        <taxon>Mucoromycota</taxon>
        <taxon>Mucoromycotina</taxon>
        <taxon>Mucoromycetes</taxon>
        <taxon>Mucorales</taxon>
        <taxon>Mucorineae</taxon>
        <taxon>Choanephoraceae</taxon>
        <taxon>Choanephoroideae</taxon>
        <taxon>Choanephora</taxon>
    </lineage>
</organism>
<dbReference type="OrthoDB" id="2218844at2759"/>
<dbReference type="EMBL" id="LUGH01000628">
    <property type="protein sequence ID" value="OBZ83636.1"/>
    <property type="molecule type" value="Genomic_DNA"/>
</dbReference>
<reference evidence="1 2" key="1">
    <citation type="submission" date="2016-03" db="EMBL/GenBank/DDBJ databases">
        <title>Choanephora cucurbitarum.</title>
        <authorList>
            <person name="Min B."/>
            <person name="Park H."/>
            <person name="Park J.-H."/>
            <person name="Shin H.-D."/>
            <person name="Choi I.-G."/>
        </authorList>
    </citation>
    <scope>NUCLEOTIDE SEQUENCE [LARGE SCALE GENOMIC DNA]</scope>
    <source>
        <strain evidence="1 2">KUS-F28377</strain>
    </source>
</reference>
<keyword evidence="2" id="KW-1185">Reference proteome</keyword>
<dbReference type="AlphaFoldDB" id="A0A1C7N4P9"/>
<dbReference type="Proteomes" id="UP000093000">
    <property type="component" value="Unassembled WGS sequence"/>
</dbReference>
<name>A0A1C7N4P9_9FUNG</name>
<proteinExistence type="predicted"/>
<sequence length="100" mass="12017">MSNNNKPVHLETTPRVYYENYTKTMPSYDLYPALSRRLGNGYVHQPVRPKTLSKKQNHFLCTSPRRIQHREQQQNTQPPWDLYPAMMRSYRNLDNNDQHL</sequence>
<evidence type="ECO:0000313" key="2">
    <source>
        <dbReference type="Proteomes" id="UP000093000"/>
    </source>
</evidence>
<gene>
    <name evidence="1" type="ORF">A0J61_08314</name>
</gene>